<proteinExistence type="predicted"/>
<keyword evidence="1" id="KW-0732">Signal</keyword>
<accession>A0A2M4DPC9</accession>
<feature type="chain" id="PRO_5014818178" evidence="1">
    <location>
        <begin position="26"/>
        <end position="66"/>
    </location>
</feature>
<reference evidence="2" key="1">
    <citation type="submission" date="2018-01" db="EMBL/GenBank/DDBJ databases">
        <title>An insight into the sialome of Amazonian anophelines.</title>
        <authorList>
            <person name="Ribeiro J.M."/>
            <person name="Scarpassa V."/>
            <person name="Calvo E."/>
        </authorList>
    </citation>
    <scope>NUCLEOTIDE SEQUENCE</scope>
</reference>
<feature type="signal peptide" evidence="1">
    <location>
        <begin position="1"/>
        <end position="25"/>
    </location>
</feature>
<protein>
    <submittedName>
        <fullName evidence="2">Putative secreted protein</fullName>
    </submittedName>
</protein>
<name>A0A2M4DPC9_ANODA</name>
<evidence type="ECO:0000256" key="1">
    <source>
        <dbReference type="SAM" id="SignalP"/>
    </source>
</evidence>
<dbReference type="AlphaFoldDB" id="A0A2M4DPC9"/>
<organism evidence="2">
    <name type="scientific">Anopheles darlingi</name>
    <name type="common">Mosquito</name>
    <dbReference type="NCBI Taxonomy" id="43151"/>
    <lineage>
        <taxon>Eukaryota</taxon>
        <taxon>Metazoa</taxon>
        <taxon>Ecdysozoa</taxon>
        <taxon>Arthropoda</taxon>
        <taxon>Hexapoda</taxon>
        <taxon>Insecta</taxon>
        <taxon>Pterygota</taxon>
        <taxon>Neoptera</taxon>
        <taxon>Endopterygota</taxon>
        <taxon>Diptera</taxon>
        <taxon>Nematocera</taxon>
        <taxon>Culicoidea</taxon>
        <taxon>Culicidae</taxon>
        <taxon>Anophelinae</taxon>
        <taxon>Anopheles</taxon>
    </lineage>
</organism>
<sequence length="66" mass="7094">MSSQCFNVLFFGFGFGLFFSIKTHGTETTDEACALEQRFEPQAHRAMNDRNSAGAVSGGAPIAVGY</sequence>
<evidence type="ECO:0000313" key="2">
    <source>
        <dbReference type="EMBL" id="MBW79436.1"/>
    </source>
</evidence>
<dbReference type="EMBL" id="GGFL01015258">
    <property type="protein sequence ID" value="MBW79436.1"/>
    <property type="molecule type" value="Transcribed_RNA"/>
</dbReference>